<evidence type="ECO:0000313" key="5">
    <source>
        <dbReference type="EMBL" id="MBB5986701.1"/>
    </source>
</evidence>
<dbReference type="InterPro" id="IPR013107">
    <property type="entry name" value="Acyl-CoA_DH_C"/>
</dbReference>
<dbReference type="Gene3D" id="1.10.540.10">
    <property type="entry name" value="Acyl-CoA dehydrogenase/oxidase, N-terminal domain"/>
    <property type="match status" value="1"/>
</dbReference>
<evidence type="ECO:0000256" key="1">
    <source>
        <dbReference type="ARBA" id="ARBA00023002"/>
    </source>
</evidence>
<comment type="caution">
    <text evidence="5">The sequence shown here is derived from an EMBL/GenBank/DDBJ whole genome shotgun (WGS) entry which is preliminary data.</text>
</comment>
<feature type="domain" description="Acyl-CoA dehydrogenase C-terminal" evidence="4">
    <location>
        <begin position="260"/>
        <end position="386"/>
    </location>
</feature>
<evidence type="ECO:0000259" key="4">
    <source>
        <dbReference type="Pfam" id="PF08028"/>
    </source>
</evidence>
<comment type="similarity">
    <text evidence="2">Belongs to the HpaH/HsaA monooxygenase family.</text>
</comment>
<feature type="domain" description="Acyl-CoA dehydrogenase/oxidase N-terminal" evidence="3">
    <location>
        <begin position="35"/>
        <end position="104"/>
    </location>
</feature>
<proteinExistence type="inferred from homology"/>
<dbReference type="RefSeq" id="WP_184154496.1">
    <property type="nucleotide sequence ID" value="NZ_JACHKA010000001.1"/>
</dbReference>
<dbReference type="PANTHER" id="PTHR48083">
    <property type="entry name" value="MEDIUM-CHAIN SPECIFIC ACYL-COA DEHYDROGENASE, MITOCHONDRIAL-RELATED"/>
    <property type="match status" value="1"/>
</dbReference>
<dbReference type="Gene3D" id="1.20.140.10">
    <property type="entry name" value="Butyryl-CoA Dehydrogenase, subunit A, domain 3"/>
    <property type="match status" value="1"/>
</dbReference>
<keyword evidence="1 5" id="KW-0560">Oxidoreductase</keyword>
<dbReference type="InterPro" id="IPR013786">
    <property type="entry name" value="AcylCoA_DH/ox_N"/>
</dbReference>
<reference evidence="5 6" key="1">
    <citation type="submission" date="2020-08" db="EMBL/GenBank/DDBJ databases">
        <title>Exploring microbial biodiversity for novel pathways involved in the catabolism of aromatic compounds derived from lignin.</title>
        <authorList>
            <person name="Elkins J."/>
        </authorList>
    </citation>
    <scope>NUCLEOTIDE SEQUENCE [LARGE SCALE GENOMIC DNA]</scope>
    <source>
        <strain evidence="5 6">B1D3A</strain>
    </source>
</reference>
<evidence type="ECO:0000313" key="6">
    <source>
        <dbReference type="Proteomes" id="UP001138540"/>
    </source>
</evidence>
<dbReference type="InterPro" id="IPR036250">
    <property type="entry name" value="AcylCo_DH-like_C"/>
</dbReference>
<keyword evidence="6" id="KW-1185">Reference proteome</keyword>
<dbReference type="GO" id="GO:0036383">
    <property type="term" value="F:3-hydroxy-9,10-secoandrosta-1,3,5(10)-triene-9,17-dione monooxygenase activity"/>
    <property type="evidence" value="ECO:0007669"/>
    <property type="project" value="UniProtKB-EC"/>
</dbReference>
<dbReference type="SUPFAM" id="SSF47203">
    <property type="entry name" value="Acyl-CoA dehydrogenase C-terminal domain-like"/>
    <property type="match status" value="1"/>
</dbReference>
<evidence type="ECO:0000259" key="3">
    <source>
        <dbReference type="Pfam" id="PF02771"/>
    </source>
</evidence>
<dbReference type="Proteomes" id="UP001138540">
    <property type="component" value="Unassembled WGS sequence"/>
</dbReference>
<dbReference type="PIRSF" id="PIRSF016578">
    <property type="entry name" value="HsaA"/>
    <property type="match status" value="1"/>
</dbReference>
<organism evidence="5 6">
    <name type="scientific">Sphingobium lignivorans</name>
    <dbReference type="NCBI Taxonomy" id="2735886"/>
    <lineage>
        <taxon>Bacteria</taxon>
        <taxon>Pseudomonadati</taxon>
        <taxon>Pseudomonadota</taxon>
        <taxon>Alphaproteobacteria</taxon>
        <taxon>Sphingomonadales</taxon>
        <taxon>Sphingomonadaceae</taxon>
        <taxon>Sphingobium</taxon>
    </lineage>
</organism>
<gene>
    <name evidence="5" type="ORF">HNP60_002675</name>
</gene>
<dbReference type="InterPro" id="IPR009100">
    <property type="entry name" value="AcylCoA_DH/oxidase_NM_dom_sf"/>
</dbReference>
<dbReference type="Pfam" id="PF02771">
    <property type="entry name" value="Acyl-CoA_dh_N"/>
    <property type="match status" value="1"/>
</dbReference>
<name>A0ABR6NHF6_9SPHN</name>
<dbReference type="InterPro" id="IPR050741">
    <property type="entry name" value="Acyl-CoA_dehydrogenase"/>
</dbReference>
<dbReference type="EC" id="1.14.14.12" evidence="5"/>
<dbReference type="Pfam" id="PF08028">
    <property type="entry name" value="Acyl-CoA_dh_2"/>
    <property type="match status" value="1"/>
</dbReference>
<keyword evidence="5" id="KW-0503">Monooxygenase</keyword>
<evidence type="ECO:0000256" key="2">
    <source>
        <dbReference type="ARBA" id="ARBA00049661"/>
    </source>
</evidence>
<dbReference type="PANTHER" id="PTHR48083:SF19">
    <property type="entry name" value="FLAVIN-DEPENDENT MONOOXYGENASE, OXYGENASE SUBUNIT HSAA"/>
    <property type="match status" value="1"/>
</dbReference>
<dbReference type="SUPFAM" id="SSF56645">
    <property type="entry name" value="Acyl-CoA dehydrogenase NM domain-like"/>
    <property type="match status" value="1"/>
</dbReference>
<sequence length="410" mass="44614">MSTLVRTAFAPDDVAASWPPGSTLTSRIAELLPRIAELAPETEAQRRVSDEIIEALRRAGMWRVYVPKEYGGTEESILEVARAIRMVASACASTAWVIGVLCAHPFITSLYSRKLQDEFWADGPDTLASTSGLPITRARIVEGGLRVTGKFPFSSGSVNATWAMVGVSVPDISQTNSERFRIPYFCIVPRSDYEIEDNWHVMGLAGTASRMLVLDDVFVPSHRLEMSGAMANRYTRGEGLHQGPLWNAGYAATIGTALTPVFLGIADAMLDVVTGKVRGRTAPGTRIPTNSIPNAMRLAESTLELRAATLLWEDHIRRIEERAAAGILPDEDFSANAAATGVYVQELATRTIDRLFAVAGGTSIRLDSPIQRMWRDAHAGRSHIANEYDAAAQAFGRYILGLPPLGRWGS</sequence>
<protein>
    <submittedName>
        <fullName evidence="5">3-hydroxy-9,10-secoandrosta-1,3,5(10)-triene-9, 17-dione monooxygenase</fullName>
        <ecNumber evidence="5">1.14.14.12</ecNumber>
    </submittedName>
</protein>
<dbReference type="InterPro" id="IPR046373">
    <property type="entry name" value="Acyl-CoA_Oxase/DH_mid-dom_sf"/>
</dbReference>
<accession>A0ABR6NHF6</accession>
<dbReference type="InterPro" id="IPR037069">
    <property type="entry name" value="AcylCoA_DH/ox_N_sf"/>
</dbReference>
<dbReference type="EMBL" id="JACHKA010000001">
    <property type="protein sequence ID" value="MBB5986701.1"/>
    <property type="molecule type" value="Genomic_DNA"/>
</dbReference>
<dbReference type="Gene3D" id="2.40.110.10">
    <property type="entry name" value="Butyryl-CoA Dehydrogenase, subunit A, domain 2"/>
    <property type="match status" value="1"/>
</dbReference>